<dbReference type="InterPro" id="IPR044649">
    <property type="entry name" value="MPBQ/MSBQ_MT"/>
</dbReference>
<dbReference type="InterPro" id="IPR029063">
    <property type="entry name" value="SAM-dependent_MTases_sf"/>
</dbReference>
<dbReference type="PANTHER" id="PTHR44516:SF4">
    <property type="entry name" value="2-METHYL-6-PHYTYL-1,4-HYDROQUINONE METHYLTRANSFERASE, CHLOROPLASTIC"/>
    <property type="match status" value="1"/>
</dbReference>
<evidence type="ECO:0000256" key="1">
    <source>
        <dbReference type="PROSITE-ProRule" id="PRU01069"/>
    </source>
</evidence>
<sequence>MAFYMLNGAQSFTLIRGDVTPINIGFSGSHFHGQQFPNVGLTMSRPGTRVTPRFSLSASQPRFIQHKNEAFWFYRFLSIVYDQILNLGPWTEDMREDALEPADLNDRNMVVVDVGGGTGFTTLGIVKHVDAKNVTILDQSPHQLAKAKRKEPLKECKIIEGDAEDLPFPTDYADRYVSAGSIEYWPEPQRGIKEAYRVLKQGGKACLIGPVYPTFWLSRFFADVWMLFPKEEEYIEWFEKAGFKDVQLKRVGPKWYRGVRRYGLIIGCSVTGVKPVSGDSPLQVLKYSRWSVRLSRRF</sequence>
<feature type="region of interest" description="SAM motif III" evidence="1">
    <location>
        <begin position="197"/>
        <end position="210"/>
    </location>
</feature>
<evidence type="ECO:0000313" key="4">
    <source>
        <dbReference type="Proteomes" id="UP001472677"/>
    </source>
</evidence>
<reference evidence="3 4" key="1">
    <citation type="journal article" date="2024" name="G3 (Bethesda)">
        <title>Genome assembly of Hibiscus sabdariffa L. provides insights into metabolisms of medicinal natural products.</title>
        <authorList>
            <person name="Kim T."/>
        </authorList>
    </citation>
    <scope>NUCLEOTIDE SEQUENCE [LARGE SCALE GENOMIC DNA]</scope>
    <source>
        <strain evidence="3">TK-2024</strain>
        <tissue evidence="3">Old leaves</tissue>
    </source>
</reference>
<organism evidence="3 4">
    <name type="scientific">Hibiscus sabdariffa</name>
    <name type="common">roselle</name>
    <dbReference type="NCBI Taxonomy" id="183260"/>
    <lineage>
        <taxon>Eukaryota</taxon>
        <taxon>Viridiplantae</taxon>
        <taxon>Streptophyta</taxon>
        <taxon>Embryophyta</taxon>
        <taxon>Tracheophyta</taxon>
        <taxon>Spermatophyta</taxon>
        <taxon>Magnoliopsida</taxon>
        <taxon>eudicotyledons</taxon>
        <taxon>Gunneridae</taxon>
        <taxon>Pentapetalae</taxon>
        <taxon>rosids</taxon>
        <taxon>malvids</taxon>
        <taxon>Malvales</taxon>
        <taxon>Malvaceae</taxon>
        <taxon>Malvoideae</taxon>
        <taxon>Hibiscus</taxon>
    </lineage>
</organism>
<keyword evidence="1" id="KW-0489">Methyltransferase</keyword>
<dbReference type="Gene3D" id="3.40.50.150">
    <property type="entry name" value="Vaccinia Virus protein VP39"/>
    <property type="match status" value="1"/>
</dbReference>
<dbReference type="SUPFAM" id="SSF53335">
    <property type="entry name" value="S-adenosyl-L-methionine-dependent methyltransferases"/>
    <property type="match status" value="1"/>
</dbReference>
<proteinExistence type="inferred from homology"/>
<keyword evidence="1" id="KW-0949">S-adenosyl-L-methionine</keyword>
<feature type="region of interest" description="SAM motif II" evidence="1">
    <location>
        <begin position="156"/>
        <end position="169"/>
    </location>
</feature>
<dbReference type="CDD" id="cd02440">
    <property type="entry name" value="AdoMet_MTases"/>
    <property type="match status" value="1"/>
</dbReference>
<keyword evidence="4" id="KW-1185">Reference proteome</keyword>
<feature type="region of interest" description="SAM motif I" evidence="1">
    <location>
        <begin position="111"/>
        <end position="120"/>
    </location>
</feature>
<dbReference type="Proteomes" id="UP001472677">
    <property type="component" value="Unassembled WGS sequence"/>
</dbReference>
<evidence type="ECO:0000313" key="3">
    <source>
        <dbReference type="EMBL" id="KAK8498874.1"/>
    </source>
</evidence>
<dbReference type="Pfam" id="PF08241">
    <property type="entry name" value="Methyltransf_11"/>
    <property type="match status" value="1"/>
</dbReference>
<dbReference type="PROSITE" id="PS51734">
    <property type="entry name" value="SAM_MPBQ_MSBQ_MT"/>
    <property type="match status" value="1"/>
</dbReference>
<comment type="similarity">
    <text evidence="1">Belongs to the class I-like SAM-binding methyltransferase superfamily. MPBQ/MBSQ MT family.</text>
</comment>
<name>A0ABR2AXT6_9ROSI</name>
<dbReference type="InterPro" id="IPR013216">
    <property type="entry name" value="Methyltransf_11"/>
</dbReference>
<comment type="caution">
    <text evidence="3">The sequence shown here is derived from an EMBL/GenBank/DDBJ whole genome shotgun (WGS) entry which is preliminary data.</text>
</comment>
<gene>
    <name evidence="3" type="ORF">V6N12_044608</name>
</gene>
<keyword evidence="1" id="KW-0808">Transferase</keyword>
<dbReference type="EMBL" id="JBBPBM010000244">
    <property type="protein sequence ID" value="KAK8498874.1"/>
    <property type="molecule type" value="Genomic_DNA"/>
</dbReference>
<feature type="domain" description="MPBQ/MBSQ family SAM-binding methyltransferase profile" evidence="2">
    <location>
        <begin position="62"/>
        <end position="271"/>
    </location>
</feature>
<dbReference type="PANTHER" id="PTHR44516">
    <property type="entry name" value="2-METHYL-6-PHYTYL-1,4-HYDROQUINONE METHYLTRANSFERASE, CHLOROPLASTIC"/>
    <property type="match status" value="1"/>
</dbReference>
<evidence type="ECO:0000259" key="2">
    <source>
        <dbReference type="PROSITE" id="PS51734"/>
    </source>
</evidence>
<dbReference type="InterPro" id="IPR031164">
    <property type="entry name" value="SAM_MPBQ_MSBQ_MT"/>
</dbReference>
<protein>
    <recommendedName>
        <fullName evidence="2">MPBQ/MBSQ family SAM-binding methyltransferase profile domain-containing protein</fullName>
    </recommendedName>
</protein>
<accession>A0ABR2AXT6</accession>